<protein>
    <recommendedName>
        <fullName evidence="6">TIR domain-containing protein</fullName>
    </recommendedName>
</protein>
<evidence type="ECO:0000256" key="3">
    <source>
        <dbReference type="ARBA" id="ARBA00022729"/>
    </source>
</evidence>
<feature type="domain" description="TIR" evidence="6">
    <location>
        <begin position="63"/>
        <end position="186"/>
    </location>
</feature>
<organism evidence="7 8">
    <name type="scientific">Neogobius melanostomus</name>
    <name type="common">round goby</name>
    <dbReference type="NCBI Taxonomy" id="47308"/>
    <lineage>
        <taxon>Eukaryota</taxon>
        <taxon>Metazoa</taxon>
        <taxon>Chordata</taxon>
        <taxon>Craniata</taxon>
        <taxon>Vertebrata</taxon>
        <taxon>Euteleostomi</taxon>
        <taxon>Actinopterygii</taxon>
        <taxon>Neopterygii</taxon>
        <taxon>Teleostei</taxon>
        <taxon>Neoteleostei</taxon>
        <taxon>Acanthomorphata</taxon>
        <taxon>Gobiaria</taxon>
        <taxon>Gobiiformes</taxon>
        <taxon>Gobioidei</taxon>
        <taxon>Gobiidae</taxon>
        <taxon>Benthophilinae</taxon>
        <taxon>Neogobiini</taxon>
        <taxon>Neogobius</taxon>
    </lineage>
</organism>
<dbReference type="PANTHER" id="PTHR24365:SF530">
    <property type="entry name" value="MSTPROX-RELATED"/>
    <property type="match status" value="1"/>
</dbReference>
<evidence type="ECO:0000256" key="4">
    <source>
        <dbReference type="ARBA" id="ARBA00022989"/>
    </source>
</evidence>
<name>A0A8C6TNY2_9GOBI</name>
<evidence type="ECO:0000256" key="5">
    <source>
        <dbReference type="ARBA" id="ARBA00023136"/>
    </source>
</evidence>
<dbReference type="GO" id="GO:0038023">
    <property type="term" value="F:signaling receptor activity"/>
    <property type="evidence" value="ECO:0007669"/>
    <property type="project" value="TreeGrafter"/>
</dbReference>
<reference evidence="7" key="1">
    <citation type="submission" date="2025-08" db="UniProtKB">
        <authorList>
            <consortium name="Ensembl"/>
        </authorList>
    </citation>
    <scope>IDENTIFICATION</scope>
</reference>
<sequence length="197" mass="22370">MLAALLHANASCDRRFVTSTEQSEQSVTKHQYELDLELTLCIIHGDQVVQEQTPQTPPLIEGELYHVFLSYSSTDSEWAESLMEELESRGLKVCCHLRDFTAGRSILENMSECIAQSQKVLLVLSPDFVNSRWCLMEANMSLFRDCLQMKTIPVLLRPVSIPPYLAHITYLEPQHPDFTLQLFRLSDTPPSAHCCGI</sequence>
<dbReference type="SUPFAM" id="SSF52200">
    <property type="entry name" value="Toll/Interleukin receptor TIR domain"/>
    <property type="match status" value="1"/>
</dbReference>
<dbReference type="GO" id="GO:0005886">
    <property type="term" value="C:plasma membrane"/>
    <property type="evidence" value="ECO:0007669"/>
    <property type="project" value="TreeGrafter"/>
</dbReference>
<evidence type="ECO:0000256" key="1">
    <source>
        <dbReference type="ARBA" id="ARBA00004370"/>
    </source>
</evidence>
<dbReference type="GO" id="GO:0007165">
    <property type="term" value="P:signal transduction"/>
    <property type="evidence" value="ECO:0007669"/>
    <property type="project" value="InterPro"/>
</dbReference>
<evidence type="ECO:0000256" key="2">
    <source>
        <dbReference type="ARBA" id="ARBA00022692"/>
    </source>
</evidence>
<dbReference type="PANTHER" id="PTHR24365">
    <property type="entry name" value="TOLL-LIKE RECEPTOR"/>
    <property type="match status" value="1"/>
</dbReference>
<keyword evidence="8" id="KW-1185">Reference proteome</keyword>
<evidence type="ECO:0000259" key="6">
    <source>
        <dbReference type="PROSITE" id="PS50104"/>
    </source>
</evidence>
<dbReference type="Pfam" id="PF13676">
    <property type="entry name" value="TIR_2"/>
    <property type="match status" value="1"/>
</dbReference>
<reference evidence="7" key="2">
    <citation type="submission" date="2025-09" db="UniProtKB">
        <authorList>
            <consortium name="Ensembl"/>
        </authorList>
    </citation>
    <scope>IDENTIFICATION</scope>
</reference>
<comment type="subcellular location">
    <subcellularLocation>
        <location evidence="1">Membrane</location>
    </subcellularLocation>
</comment>
<dbReference type="Gene3D" id="3.40.50.10140">
    <property type="entry name" value="Toll/interleukin-1 receptor homology (TIR) domain"/>
    <property type="match status" value="1"/>
</dbReference>
<dbReference type="PROSITE" id="PS50104">
    <property type="entry name" value="TIR"/>
    <property type="match status" value="1"/>
</dbReference>
<dbReference type="InterPro" id="IPR035897">
    <property type="entry name" value="Toll_tir_struct_dom_sf"/>
</dbReference>
<keyword evidence="4" id="KW-1133">Transmembrane helix</keyword>
<dbReference type="Proteomes" id="UP000694523">
    <property type="component" value="Unplaced"/>
</dbReference>
<keyword evidence="5" id="KW-0472">Membrane</keyword>
<dbReference type="InterPro" id="IPR000157">
    <property type="entry name" value="TIR_dom"/>
</dbReference>
<accession>A0A8C6TNY2</accession>
<dbReference type="GO" id="GO:0006954">
    <property type="term" value="P:inflammatory response"/>
    <property type="evidence" value="ECO:0007669"/>
    <property type="project" value="TreeGrafter"/>
</dbReference>
<dbReference type="Ensembl" id="ENSNMLT00000026256.1">
    <property type="protein sequence ID" value="ENSNMLP00000023467.1"/>
    <property type="gene ID" value="ENSNMLG00000015100.1"/>
</dbReference>
<evidence type="ECO:0000313" key="7">
    <source>
        <dbReference type="Ensembl" id="ENSNMLP00000023467.1"/>
    </source>
</evidence>
<keyword evidence="3" id="KW-0732">Signal</keyword>
<evidence type="ECO:0000313" key="8">
    <source>
        <dbReference type="Proteomes" id="UP000694523"/>
    </source>
</evidence>
<dbReference type="AlphaFoldDB" id="A0A8C6TNY2"/>
<proteinExistence type="predicted"/>
<dbReference type="SMART" id="SM00255">
    <property type="entry name" value="TIR"/>
    <property type="match status" value="1"/>
</dbReference>
<keyword evidence="2" id="KW-0812">Transmembrane</keyword>